<dbReference type="AlphaFoldDB" id="A0A3M7PG26"/>
<comment type="caution">
    <text evidence="1">The sequence shown here is derived from an EMBL/GenBank/DDBJ whole genome shotgun (WGS) entry which is preliminary data.</text>
</comment>
<reference evidence="1 2" key="1">
    <citation type="journal article" date="2018" name="Sci. Rep.">
        <title>Genomic signatures of local adaptation to the degree of environmental predictability in rotifers.</title>
        <authorList>
            <person name="Franch-Gras L."/>
            <person name="Hahn C."/>
            <person name="Garcia-Roger E.M."/>
            <person name="Carmona M.J."/>
            <person name="Serra M."/>
            <person name="Gomez A."/>
        </authorList>
    </citation>
    <scope>NUCLEOTIDE SEQUENCE [LARGE SCALE GENOMIC DNA]</scope>
    <source>
        <strain evidence="1">HYR1</strain>
    </source>
</reference>
<dbReference type="EMBL" id="REGN01011001">
    <property type="protein sequence ID" value="RMZ98076.1"/>
    <property type="molecule type" value="Genomic_DNA"/>
</dbReference>
<organism evidence="1 2">
    <name type="scientific">Brachionus plicatilis</name>
    <name type="common">Marine rotifer</name>
    <name type="synonym">Brachionus muelleri</name>
    <dbReference type="NCBI Taxonomy" id="10195"/>
    <lineage>
        <taxon>Eukaryota</taxon>
        <taxon>Metazoa</taxon>
        <taxon>Spiralia</taxon>
        <taxon>Gnathifera</taxon>
        <taxon>Rotifera</taxon>
        <taxon>Eurotatoria</taxon>
        <taxon>Monogononta</taxon>
        <taxon>Pseudotrocha</taxon>
        <taxon>Ploima</taxon>
        <taxon>Brachionidae</taxon>
        <taxon>Brachionus</taxon>
    </lineage>
</organism>
<evidence type="ECO:0000313" key="1">
    <source>
        <dbReference type="EMBL" id="RMZ98076.1"/>
    </source>
</evidence>
<gene>
    <name evidence="1" type="ORF">BpHYR1_033767</name>
</gene>
<protein>
    <submittedName>
        <fullName evidence="1">Uncharacterized protein</fullName>
    </submittedName>
</protein>
<dbReference type="Proteomes" id="UP000276133">
    <property type="component" value="Unassembled WGS sequence"/>
</dbReference>
<name>A0A3M7PG26_BRAPC</name>
<proteinExistence type="predicted"/>
<keyword evidence="2" id="KW-1185">Reference proteome</keyword>
<evidence type="ECO:0000313" key="2">
    <source>
        <dbReference type="Proteomes" id="UP000276133"/>
    </source>
</evidence>
<sequence>MCEFHVIGKLNYKEKSDLQITLIINANNLTWHEVKDFEKSGSNAQIPLVFSPYQRRIHFFEPVAKRFKEINR</sequence>
<accession>A0A3M7PG26</accession>